<dbReference type="KEGG" id="aju:113593735"/>
<proteinExistence type="predicted"/>
<name>A0A6J1XST3_ACIJB</name>
<dbReference type="RefSeq" id="XP_026895449.1">
    <property type="nucleotide sequence ID" value="XM_027039648.1"/>
</dbReference>
<evidence type="ECO:0000313" key="2">
    <source>
        <dbReference type="Proteomes" id="UP001652583"/>
    </source>
</evidence>
<gene>
    <name evidence="3" type="primary">LOC113593735</name>
</gene>
<sequence length="310" mass="32091">MDGEDGRQKNRHTDRGGLAELPRPPLSAQDLELQPVSVGPDWHRSSREGALSLQSKASQATDTAPLQPPKCHNCRSRGSAFSSPEGPLPHTLRNPPPQTSEVTPPPSPMSQLFHFRDFSLRAGDPPTSVVPRGSREPGQPPSVQKATLSEPPPACSGRLPAPPGRPRPPNLQRAEKLPPAASRKQTSRARVHTQSPPAGLPSPGPLARRTAPGLTWCPPRRGGAGGGGSGSGLEKEVRAGGWRKWGGPAGQPGRGAGAGPGGAGPDQEVRRPGPPALVSPPPPPPALLAAGSCPHHPHPHQTPALCLGGP</sequence>
<feature type="compositionally biased region" description="Pro residues" evidence="1">
    <location>
        <begin position="150"/>
        <end position="169"/>
    </location>
</feature>
<accession>A0A6J1XST3</accession>
<evidence type="ECO:0000256" key="1">
    <source>
        <dbReference type="SAM" id="MobiDB-lite"/>
    </source>
</evidence>
<evidence type="ECO:0000313" key="3">
    <source>
        <dbReference type="RefSeq" id="XP_026895449.1"/>
    </source>
</evidence>
<dbReference type="AlphaFoldDB" id="A0A6J1XST3"/>
<protein>
    <submittedName>
        <fullName evidence="3">Uncharacterized protein LOC113593735</fullName>
    </submittedName>
</protein>
<keyword evidence="2" id="KW-1185">Reference proteome</keyword>
<dbReference type="Proteomes" id="UP001652583">
    <property type="component" value="Chromosome D1"/>
</dbReference>
<feature type="compositionally biased region" description="Gly residues" evidence="1">
    <location>
        <begin position="243"/>
        <end position="264"/>
    </location>
</feature>
<feature type="compositionally biased region" description="Pro residues" evidence="1">
    <location>
        <begin position="94"/>
        <end position="108"/>
    </location>
</feature>
<feature type="region of interest" description="Disordered" evidence="1">
    <location>
        <begin position="1"/>
        <end position="310"/>
    </location>
</feature>
<reference evidence="3" key="1">
    <citation type="submission" date="2025-08" db="UniProtKB">
        <authorList>
            <consortium name="RefSeq"/>
        </authorList>
    </citation>
    <scope>IDENTIFICATION</scope>
    <source>
        <tissue evidence="3">Blood</tissue>
    </source>
</reference>
<feature type="compositionally biased region" description="Basic and acidic residues" evidence="1">
    <location>
        <begin position="1"/>
        <end position="17"/>
    </location>
</feature>
<feature type="compositionally biased region" description="Gly residues" evidence="1">
    <location>
        <begin position="222"/>
        <end position="231"/>
    </location>
</feature>
<dbReference type="GeneID" id="113593735"/>
<feature type="compositionally biased region" description="Polar residues" evidence="1">
    <location>
        <begin position="52"/>
        <end position="64"/>
    </location>
</feature>
<organism evidence="2 3">
    <name type="scientific">Acinonyx jubatus</name>
    <name type="common">Cheetah</name>
    <dbReference type="NCBI Taxonomy" id="32536"/>
    <lineage>
        <taxon>Eukaryota</taxon>
        <taxon>Metazoa</taxon>
        <taxon>Chordata</taxon>
        <taxon>Craniata</taxon>
        <taxon>Vertebrata</taxon>
        <taxon>Euteleostomi</taxon>
        <taxon>Mammalia</taxon>
        <taxon>Eutheria</taxon>
        <taxon>Laurasiatheria</taxon>
        <taxon>Carnivora</taxon>
        <taxon>Feliformia</taxon>
        <taxon>Felidae</taxon>
        <taxon>Felinae</taxon>
        <taxon>Acinonyx</taxon>
    </lineage>
</organism>
<feature type="compositionally biased region" description="Pro residues" evidence="1">
    <location>
        <begin position="272"/>
        <end position="286"/>
    </location>
</feature>